<feature type="transmembrane region" description="Helical" evidence="8">
    <location>
        <begin position="255"/>
        <end position="275"/>
    </location>
</feature>
<dbReference type="GO" id="GO:0016020">
    <property type="term" value="C:membrane"/>
    <property type="evidence" value="ECO:0007669"/>
    <property type="project" value="UniProtKB-SubCell"/>
</dbReference>
<feature type="transmembrane region" description="Helical" evidence="8">
    <location>
        <begin position="295"/>
        <end position="315"/>
    </location>
</feature>
<feature type="domain" description="Cytochrome b561" evidence="10">
    <location>
        <begin position="173"/>
        <end position="387"/>
    </location>
</feature>
<dbReference type="InterPro" id="IPR006593">
    <property type="entry name" value="Cyt_b561/ferric_Rdtase_TM"/>
</dbReference>
<keyword evidence="4" id="KW-0732">Signal</keyword>
<evidence type="ECO:0000256" key="8">
    <source>
        <dbReference type="SAM" id="Phobius"/>
    </source>
</evidence>
<feature type="domain" description="DOMON" evidence="9">
    <location>
        <begin position="15"/>
        <end position="148"/>
    </location>
</feature>
<dbReference type="Proteomes" id="UP000024635">
    <property type="component" value="Unassembled WGS sequence"/>
</dbReference>
<protein>
    <recommendedName>
        <fullName evidence="13">Cytochrome b561 domain-containing protein</fullName>
    </recommendedName>
</protein>
<name>A0A016RTV1_9BILA</name>
<evidence type="ECO:0000256" key="6">
    <source>
        <dbReference type="ARBA" id="ARBA00022989"/>
    </source>
</evidence>
<dbReference type="PROSITE" id="PS50939">
    <property type="entry name" value="CYTOCHROME_B561"/>
    <property type="match status" value="1"/>
</dbReference>
<dbReference type="Gene3D" id="1.20.120.1770">
    <property type="match status" value="1"/>
</dbReference>
<evidence type="ECO:0000256" key="3">
    <source>
        <dbReference type="ARBA" id="ARBA00022692"/>
    </source>
</evidence>
<evidence type="ECO:0000259" key="9">
    <source>
        <dbReference type="PROSITE" id="PS50836"/>
    </source>
</evidence>
<keyword evidence="5" id="KW-0249">Electron transport</keyword>
<gene>
    <name evidence="11" type="primary">Acey_s0381.g358</name>
    <name evidence="11" type="synonym">Acey-C05D12.1</name>
    <name evidence="11" type="ORF">Y032_0381g358</name>
</gene>
<feature type="transmembrane region" description="Helical" evidence="8">
    <location>
        <begin position="327"/>
        <end position="348"/>
    </location>
</feature>
<dbReference type="InterPro" id="IPR005018">
    <property type="entry name" value="DOMON_domain"/>
</dbReference>
<keyword evidence="3 8" id="KW-0812">Transmembrane</keyword>
<evidence type="ECO:0008006" key="13">
    <source>
        <dbReference type="Google" id="ProtNLM"/>
    </source>
</evidence>
<evidence type="ECO:0000256" key="4">
    <source>
        <dbReference type="ARBA" id="ARBA00022729"/>
    </source>
</evidence>
<dbReference type="OrthoDB" id="6372137at2759"/>
<keyword evidence="6 8" id="KW-1133">Transmembrane helix</keyword>
<organism evidence="11 12">
    <name type="scientific">Ancylostoma ceylanicum</name>
    <dbReference type="NCBI Taxonomy" id="53326"/>
    <lineage>
        <taxon>Eukaryota</taxon>
        <taxon>Metazoa</taxon>
        <taxon>Ecdysozoa</taxon>
        <taxon>Nematoda</taxon>
        <taxon>Chromadorea</taxon>
        <taxon>Rhabditida</taxon>
        <taxon>Rhabditina</taxon>
        <taxon>Rhabditomorpha</taxon>
        <taxon>Strongyloidea</taxon>
        <taxon>Ancylostomatidae</taxon>
        <taxon>Ancylostomatinae</taxon>
        <taxon>Ancylostoma</taxon>
    </lineage>
</organism>
<dbReference type="STRING" id="53326.A0A016RTV1"/>
<dbReference type="PROSITE" id="PS50836">
    <property type="entry name" value="DOMON"/>
    <property type="match status" value="1"/>
</dbReference>
<keyword evidence="2" id="KW-0813">Transport</keyword>
<evidence type="ECO:0000256" key="2">
    <source>
        <dbReference type="ARBA" id="ARBA00022448"/>
    </source>
</evidence>
<proteinExistence type="predicted"/>
<evidence type="ECO:0000256" key="5">
    <source>
        <dbReference type="ARBA" id="ARBA00022982"/>
    </source>
</evidence>
<dbReference type="PANTHER" id="PTHR23130:SF171">
    <property type="entry name" value="OS01G0895300 PROTEIN"/>
    <property type="match status" value="1"/>
</dbReference>
<dbReference type="EMBL" id="JARK01001717">
    <property type="protein sequence ID" value="EYB81512.1"/>
    <property type="molecule type" value="Genomic_DNA"/>
</dbReference>
<accession>A0A016RTV1</accession>
<dbReference type="PANTHER" id="PTHR23130">
    <property type="entry name" value="CYTOCHROME B561 AND DOMON DOMAIN-CONTAINING PROTEIN"/>
    <property type="match status" value="1"/>
</dbReference>
<evidence type="ECO:0000256" key="7">
    <source>
        <dbReference type="ARBA" id="ARBA00023136"/>
    </source>
</evidence>
<evidence type="ECO:0000313" key="11">
    <source>
        <dbReference type="EMBL" id="EYB81512.1"/>
    </source>
</evidence>
<evidence type="ECO:0000256" key="1">
    <source>
        <dbReference type="ARBA" id="ARBA00004370"/>
    </source>
</evidence>
<feature type="transmembrane region" description="Helical" evidence="8">
    <location>
        <begin position="368"/>
        <end position="388"/>
    </location>
</feature>
<keyword evidence="7 8" id="KW-0472">Membrane</keyword>
<evidence type="ECO:0000313" key="12">
    <source>
        <dbReference type="Proteomes" id="UP000024635"/>
    </source>
</evidence>
<evidence type="ECO:0000259" key="10">
    <source>
        <dbReference type="PROSITE" id="PS50939"/>
    </source>
</evidence>
<dbReference type="AlphaFoldDB" id="A0A016RTV1"/>
<reference evidence="12" key="1">
    <citation type="journal article" date="2015" name="Nat. Genet.">
        <title>The genome and transcriptome of the zoonotic hookworm Ancylostoma ceylanicum identify infection-specific gene families.</title>
        <authorList>
            <person name="Schwarz E.M."/>
            <person name="Hu Y."/>
            <person name="Antoshechkin I."/>
            <person name="Miller M.M."/>
            <person name="Sternberg P.W."/>
            <person name="Aroian R.V."/>
        </authorList>
    </citation>
    <scope>NUCLEOTIDE SEQUENCE</scope>
    <source>
        <strain evidence="12">HY135</strain>
    </source>
</reference>
<sequence>MHIRSSMVYGTRWPQNSGLNPGLRSAANESFPFQLQTHVNDLDPTRPFYAALGFSYNQRMDDDTVVECVQPLKGSGKVQVSFNDETFNNVLPQASSVLLEGGSTVLEDGLLTCNMKFMLDKVPLVANESQFMIHDLESQPYYLLFARGNADPWTLEKDIHSVNDNPQFPWMSQEMVSFCRGDNCTSNGIYMLNDGMQSRVERYWRYRVAVLHGVALIVAWWVLGSSAILIARYFKPLFPRKKLLGTAVWFQLHRDLFLISLILQILAVIFIFWQAGWVWYQCSYQCTPKDFSKKMHAITGIIATVLAVLQPFLALLRPSPNSEHRYIFNWAHWLVGMTAWSFASATMVLSLPMGKTGLNAVYGYAPNWVMGGYILFFIGCNIVMEMLATSNDVRMEKNVSEIKPHRFIVGPSGMALSHLNGPTVESPLAPPTTVPSVEYKSNLDGYARFKCPWQDLSKDLVKFISSNYGGEVSCSPKAFCHTCGQEQTFMTCGMDSTELRTMPQTRLRPFLNEGD</sequence>
<comment type="caution">
    <text evidence="11">The sequence shown here is derived from an EMBL/GenBank/DDBJ whole genome shotgun (WGS) entry which is preliminary data.</text>
</comment>
<dbReference type="SMART" id="SM00665">
    <property type="entry name" value="B561"/>
    <property type="match status" value="1"/>
</dbReference>
<feature type="transmembrane region" description="Helical" evidence="8">
    <location>
        <begin position="209"/>
        <end position="234"/>
    </location>
</feature>
<dbReference type="CDD" id="cd08760">
    <property type="entry name" value="Cyt_b561_FRRS1_like"/>
    <property type="match status" value="1"/>
</dbReference>
<comment type="subcellular location">
    <subcellularLocation>
        <location evidence="1">Membrane</location>
    </subcellularLocation>
</comment>
<keyword evidence="12" id="KW-1185">Reference proteome</keyword>